<sequence length="249" mass="28150">MLQRLRRSAHPEPPSPRRYVPVVSAPVQVQISHTMMQYVDAPAFFYTVYIMQILSSNVLWVVRHRYSALASTRALLLKTVNMVPRKDYSSRAAVAALVEPLREFPRKYLFMDTPRVVNDRKKGLAMFVQAMFHVRDLCLGLVLSNGENTLLLVIAKGIIEKIETTLQIPVLQKEEDHKWRLQTLAMVPVEPPLNMADDGDRDGCSICLENLHDLGVSSVQLACSHAFHRGCVAEWLARQSTCPLCRASL</sequence>
<dbReference type="AlphaFoldDB" id="A0A1V9YIF9"/>
<evidence type="ECO:0000256" key="4">
    <source>
        <dbReference type="PROSITE-ProRule" id="PRU00175"/>
    </source>
</evidence>
<keyword evidence="7" id="KW-1185">Reference proteome</keyword>
<keyword evidence="2 4" id="KW-0863">Zinc-finger</keyword>
<dbReference type="GO" id="GO:0008270">
    <property type="term" value="F:zinc ion binding"/>
    <property type="evidence" value="ECO:0007669"/>
    <property type="project" value="UniProtKB-KW"/>
</dbReference>
<proteinExistence type="predicted"/>
<name>A0A1V9YIF9_ACHHY</name>
<evidence type="ECO:0000313" key="6">
    <source>
        <dbReference type="EMBL" id="OQR85457.1"/>
    </source>
</evidence>
<reference evidence="6 7" key="1">
    <citation type="journal article" date="2014" name="Genome Biol. Evol.">
        <title>The secreted proteins of Achlya hypogyna and Thraustotheca clavata identify the ancestral oomycete secretome and reveal gene acquisitions by horizontal gene transfer.</title>
        <authorList>
            <person name="Misner I."/>
            <person name="Blouin N."/>
            <person name="Leonard G."/>
            <person name="Richards T.A."/>
            <person name="Lane C.E."/>
        </authorList>
    </citation>
    <scope>NUCLEOTIDE SEQUENCE [LARGE SCALE GENOMIC DNA]</scope>
    <source>
        <strain evidence="6 7">ATCC 48635</strain>
    </source>
</reference>
<dbReference type="InterPro" id="IPR013083">
    <property type="entry name" value="Znf_RING/FYVE/PHD"/>
</dbReference>
<dbReference type="PROSITE" id="PS50089">
    <property type="entry name" value="ZF_RING_2"/>
    <property type="match status" value="1"/>
</dbReference>
<evidence type="ECO:0000256" key="1">
    <source>
        <dbReference type="ARBA" id="ARBA00022723"/>
    </source>
</evidence>
<dbReference type="EMBL" id="JNBR01001675">
    <property type="protein sequence ID" value="OQR85457.1"/>
    <property type="molecule type" value="Genomic_DNA"/>
</dbReference>
<protein>
    <recommendedName>
        <fullName evidence="5">RING-type domain-containing protein</fullName>
    </recommendedName>
</protein>
<keyword evidence="3" id="KW-0862">Zinc</keyword>
<evidence type="ECO:0000313" key="7">
    <source>
        <dbReference type="Proteomes" id="UP000243579"/>
    </source>
</evidence>
<gene>
    <name evidence="6" type="ORF">ACHHYP_11801</name>
</gene>
<dbReference type="PANTHER" id="PTHR14155:SF610">
    <property type="entry name" value="OS01G0755700 PROTEIN"/>
    <property type="match status" value="1"/>
</dbReference>
<feature type="domain" description="RING-type" evidence="5">
    <location>
        <begin position="204"/>
        <end position="246"/>
    </location>
</feature>
<keyword evidence="1" id="KW-0479">Metal-binding</keyword>
<dbReference type="InterPro" id="IPR001841">
    <property type="entry name" value="Znf_RING"/>
</dbReference>
<dbReference type="InterPro" id="IPR053238">
    <property type="entry name" value="RING-H2_zinc_finger"/>
</dbReference>
<evidence type="ECO:0000256" key="3">
    <source>
        <dbReference type="ARBA" id="ARBA00022833"/>
    </source>
</evidence>
<dbReference type="InterPro" id="IPR036871">
    <property type="entry name" value="PX_dom_sf"/>
</dbReference>
<comment type="caution">
    <text evidence="6">The sequence shown here is derived from an EMBL/GenBank/DDBJ whole genome shotgun (WGS) entry which is preliminary data.</text>
</comment>
<dbReference type="STRING" id="1202772.A0A1V9YIF9"/>
<dbReference type="CDD" id="cd16454">
    <property type="entry name" value="RING-H2_PA-TM-RING"/>
    <property type="match status" value="1"/>
</dbReference>
<accession>A0A1V9YIF9</accession>
<organism evidence="6 7">
    <name type="scientific">Achlya hypogyna</name>
    <name type="common">Oomycete</name>
    <name type="synonym">Protoachlya hypogyna</name>
    <dbReference type="NCBI Taxonomy" id="1202772"/>
    <lineage>
        <taxon>Eukaryota</taxon>
        <taxon>Sar</taxon>
        <taxon>Stramenopiles</taxon>
        <taxon>Oomycota</taxon>
        <taxon>Saprolegniomycetes</taxon>
        <taxon>Saprolegniales</taxon>
        <taxon>Achlyaceae</taxon>
        <taxon>Achlya</taxon>
    </lineage>
</organism>
<dbReference type="PANTHER" id="PTHR14155">
    <property type="entry name" value="RING FINGER DOMAIN-CONTAINING"/>
    <property type="match status" value="1"/>
</dbReference>
<dbReference type="Proteomes" id="UP000243579">
    <property type="component" value="Unassembled WGS sequence"/>
</dbReference>
<dbReference type="CDD" id="cd06093">
    <property type="entry name" value="PX_domain"/>
    <property type="match status" value="1"/>
</dbReference>
<dbReference type="Gene3D" id="3.30.40.10">
    <property type="entry name" value="Zinc/RING finger domain, C3HC4 (zinc finger)"/>
    <property type="match status" value="1"/>
</dbReference>
<dbReference type="GO" id="GO:0035091">
    <property type="term" value="F:phosphatidylinositol binding"/>
    <property type="evidence" value="ECO:0007669"/>
    <property type="project" value="InterPro"/>
</dbReference>
<dbReference type="OrthoDB" id="75986at2759"/>
<dbReference type="Pfam" id="PF13639">
    <property type="entry name" value="zf-RING_2"/>
    <property type="match status" value="1"/>
</dbReference>
<dbReference type="SUPFAM" id="SSF57850">
    <property type="entry name" value="RING/U-box"/>
    <property type="match status" value="1"/>
</dbReference>
<dbReference type="Gene3D" id="3.30.1520.10">
    <property type="entry name" value="Phox-like domain"/>
    <property type="match status" value="1"/>
</dbReference>
<dbReference type="SUPFAM" id="SSF64268">
    <property type="entry name" value="PX domain"/>
    <property type="match status" value="1"/>
</dbReference>
<evidence type="ECO:0000256" key="2">
    <source>
        <dbReference type="ARBA" id="ARBA00022771"/>
    </source>
</evidence>
<dbReference type="SMART" id="SM00184">
    <property type="entry name" value="RING"/>
    <property type="match status" value="1"/>
</dbReference>
<evidence type="ECO:0000259" key="5">
    <source>
        <dbReference type="PROSITE" id="PS50089"/>
    </source>
</evidence>